<gene>
    <name evidence="1" type="primary">RvY_14876</name>
    <name evidence="1" type="synonym">RvY_14876.1</name>
    <name evidence="1" type="ORF">RvY_14876-1</name>
</gene>
<organism evidence="1 2">
    <name type="scientific">Ramazzottius varieornatus</name>
    <name type="common">Water bear</name>
    <name type="synonym">Tardigrade</name>
    <dbReference type="NCBI Taxonomy" id="947166"/>
    <lineage>
        <taxon>Eukaryota</taxon>
        <taxon>Metazoa</taxon>
        <taxon>Ecdysozoa</taxon>
        <taxon>Tardigrada</taxon>
        <taxon>Eutardigrada</taxon>
        <taxon>Parachela</taxon>
        <taxon>Hypsibioidea</taxon>
        <taxon>Ramazzottiidae</taxon>
        <taxon>Ramazzottius</taxon>
    </lineage>
</organism>
<sequence>MESATATRIPQKFRKLVKSTPDIQNVPPLWSDVNGCFEFEDPNKANLLNERFASCRQPCNSHCVDSPPPIDTGDFPEPITHAEVLNALKHVLVPGKACGPFLFSSDLLSYSGSEIIVPLVMLFNTCFFSGVFPSCWKTSYVTPIPEGSLDGT</sequence>
<dbReference type="AlphaFoldDB" id="A0A1D1VSU1"/>
<protein>
    <submittedName>
        <fullName evidence="1">Uncharacterized protein</fullName>
    </submittedName>
</protein>
<comment type="caution">
    <text evidence="1">The sequence shown here is derived from an EMBL/GenBank/DDBJ whole genome shotgun (WGS) entry which is preliminary data.</text>
</comment>
<accession>A0A1D1VSU1</accession>
<proteinExistence type="predicted"/>
<dbReference type="OrthoDB" id="10056483at2759"/>
<evidence type="ECO:0000313" key="2">
    <source>
        <dbReference type="Proteomes" id="UP000186922"/>
    </source>
</evidence>
<evidence type="ECO:0000313" key="1">
    <source>
        <dbReference type="EMBL" id="GAV04615.1"/>
    </source>
</evidence>
<name>A0A1D1VSU1_RAMVA</name>
<dbReference type="Proteomes" id="UP000186922">
    <property type="component" value="Unassembled WGS sequence"/>
</dbReference>
<reference evidence="1 2" key="1">
    <citation type="journal article" date="2016" name="Nat. Commun.">
        <title>Extremotolerant tardigrade genome and improved radiotolerance of human cultured cells by tardigrade-unique protein.</title>
        <authorList>
            <person name="Hashimoto T."/>
            <person name="Horikawa D.D."/>
            <person name="Saito Y."/>
            <person name="Kuwahara H."/>
            <person name="Kozuka-Hata H."/>
            <person name="Shin-I T."/>
            <person name="Minakuchi Y."/>
            <person name="Ohishi K."/>
            <person name="Motoyama A."/>
            <person name="Aizu T."/>
            <person name="Enomoto A."/>
            <person name="Kondo K."/>
            <person name="Tanaka S."/>
            <person name="Hara Y."/>
            <person name="Koshikawa S."/>
            <person name="Sagara H."/>
            <person name="Miura T."/>
            <person name="Yokobori S."/>
            <person name="Miyagawa K."/>
            <person name="Suzuki Y."/>
            <person name="Kubo T."/>
            <person name="Oyama M."/>
            <person name="Kohara Y."/>
            <person name="Fujiyama A."/>
            <person name="Arakawa K."/>
            <person name="Katayama T."/>
            <person name="Toyoda A."/>
            <person name="Kunieda T."/>
        </authorList>
    </citation>
    <scope>NUCLEOTIDE SEQUENCE [LARGE SCALE GENOMIC DNA]</scope>
    <source>
        <strain evidence="1 2">YOKOZUNA-1</strain>
    </source>
</reference>
<dbReference type="EMBL" id="BDGG01000011">
    <property type="protein sequence ID" value="GAV04615.1"/>
    <property type="molecule type" value="Genomic_DNA"/>
</dbReference>
<keyword evidence="2" id="KW-1185">Reference proteome</keyword>